<organism evidence="3 4">
    <name type="scientific">Acidaminococcus intestini</name>
    <dbReference type="NCBI Taxonomy" id="187327"/>
    <lineage>
        <taxon>Bacteria</taxon>
        <taxon>Bacillati</taxon>
        <taxon>Bacillota</taxon>
        <taxon>Negativicutes</taxon>
        <taxon>Acidaminococcales</taxon>
        <taxon>Acidaminococcaceae</taxon>
        <taxon>Acidaminococcus</taxon>
    </lineage>
</organism>
<dbReference type="AlphaFoldDB" id="A0A943EI18"/>
<dbReference type="InterPro" id="IPR029052">
    <property type="entry name" value="Metallo-depent_PP-like"/>
</dbReference>
<sequence>MYNDTEHCRLKEPVIMTIPPSLSFLKKIPRFPWSLRQGALLFAFMAFASLPGTAEPKKELPPVSKVHETEIAIGLLQSKNLHLRGSYAPQQNLPARIEAVIPETPAPPKEAPPQKPFTVLTISAAGDCTLGTDEAFGYEGTFPAAYDAANGDASVFLKGVASIFAHDDLTLVNMEGALTESMDRQEKTFAFKGKADYVQVFTEGSVEAATLANNHSYDYGNEGYWDTFGTLGKAGVMPFGYEESPVMLVKGIPVGLVGINDLTGGAQTQLIAELEKVKRKGARLIICYFHWGTELEPYADEDQRDLAHLAIDHGAHLVLGAHPHIVQGTETYKGRRIIYSLGNFCFGGNSNPRDKDALIYQERFTFEDGHLRGSDGGTLIPCRISSTPYYNDYRPVLYEGAEKERVLQKIADRS</sequence>
<dbReference type="InterPro" id="IPR052169">
    <property type="entry name" value="CW_Biosynth-Accessory"/>
</dbReference>
<proteinExistence type="inferred from homology"/>
<dbReference type="EMBL" id="JAGZCZ010000013">
    <property type="protein sequence ID" value="MBS5520539.1"/>
    <property type="molecule type" value="Genomic_DNA"/>
</dbReference>
<comment type="caution">
    <text evidence="3">The sequence shown here is derived from an EMBL/GenBank/DDBJ whole genome shotgun (WGS) entry which is preliminary data.</text>
</comment>
<dbReference type="PANTHER" id="PTHR33393">
    <property type="entry name" value="POLYGLUTAMINE SYNTHESIS ACCESSORY PROTEIN RV0574C-RELATED"/>
    <property type="match status" value="1"/>
</dbReference>
<feature type="domain" description="Capsule synthesis protein CapA" evidence="2">
    <location>
        <begin position="121"/>
        <end position="348"/>
    </location>
</feature>
<reference evidence="3" key="1">
    <citation type="submission" date="2021-02" db="EMBL/GenBank/DDBJ databases">
        <title>Infant gut strain persistence is associated with maternal origin, phylogeny, and functional potential including surface adhesion and iron acquisition.</title>
        <authorList>
            <person name="Lou Y.C."/>
        </authorList>
    </citation>
    <scope>NUCLEOTIDE SEQUENCE</scope>
    <source>
        <strain evidence="3">L3_106_000M1_dasL3_106_000M1_concoct_15</strain>
    </source>
</reference>
<name>A0A943EI18_9FIRM</name>
<evidence type="ECO:0000256" key="1">
    <source>
        <dbReference type="ARBA" id="ARBA00005662"/>
    </source>
</evidence>
<dbReference type="SUPFAM" id="SSF56300">
    <property type="entry name" value="Metallo-dependent phosphatases"/>
    <property type="match status" value="1"/>
</dbReference>
<dbReference type="InterPro" id="IPR019079">
    <property type="entry name" value="Capsule_synth_CapA"/>
</dbReference>
<evidence type="ECO:0000313" key="3">
    <source>
        <dbReference type="EMBL" id="MBS5520539.1"/>
    </source>
</evidence>
<dbReference type="Gene3D" id="3.60.21.10">
    <property type="match status" value="1"/>
</dbReference>
<dbReference type="Pfam" id="PF09587">
    <property type="entry name" value="PGA_cap"/>
    <property type="match status" value="1"/>
</dbReference>
<dbReference type="CDD" id="cd07381">
    <property type="entry name" value="MPP_CapA"/>
    <property type="match status" value="1"/>
</dbReference>
<dbReference type="SMART" id="SM00854">
    <property type="entry name" value="PGA_cap"/>
    <property type="match status" value="1"/>
</dbReference>
<accession>A0A943EI18</accession>
<dbReference type="Proteomes" id="UP000754226">
    <property type="component" value="Unassembled WGS sequence"/>
</dbReference>
<protein>
    <submittedName>
        <fullName evidence="3">CapA family protein</fullName>
    </submittedName>
</protein>
<comment type="similarity">
    <text evidence="1">Belongs to the CapA family.</text>
</comment>
<evidence type="ECO:0000313" key="4">
    <source>
        <dbReference type="Proteomes" id="UP000754226"/>
    </source>
</evidence>
<gene>
    <name evidence="3" type="ORF">KHX13_09570</name>
</gene>
<dbReference type="PANTHER" id="PTHR33393:SF13">
    <property type="entry name" value="PGA BIOSYNTHESIS PROTEIN CAPA"/>
    <property type="match status" value="1"/>
</dbReference>
<evidence type="ECO:0000259" key="2">
    <source>
        <dbReference type="SMART" id="SM00854"/>
    </source>
</evidence>